<dbReference type="GO" id="GO:0016020">
    <property type="term" value="C:membrane"/>
    <property type="evidence" value="ECO:0007669"/>
    <property type="project" value="UniProtKB-SubCell"/>
</dbReference>
<sequence>MFTITLHISFFLYLLFYTTAAAATIGHTANATPYIPSDYFLLDCGSSSSLNDAKGRNWSGDALSKFSPSNISNTSLESTASKQDPSVNKVPYMTARIIHSQFTYTFPVSIGPKFIRLYFYPVNYSNLDIANSFFNVTSGGYTLLSNFSAFLTVSAMKPAVASLRKEFIVNVRNNHILNITFLPSPNSYAFVNGIEVVSMPENLYIRGSDHQIRLVPNQIFHNIDNSSALETLYRLNVGGNEVSITNDTGMFRLWLPDDDYTYSAYGFTPHREVSIQYTKDTPPYTAPQIVYTTSRTMGNDSESYNLTWKFPVDSGFYYLLRLHFCEIQLEVTLENQRVFIIYINNQTAQRGADVIQWSGGTRIPVFKDYVIKVTDPDGRQSKQDLWLAMYPELDFKPEYADAILNGLEIFKLNRTDGSLAGANPELVLSPPSGPFTLSPQKKNNKETPRLAVIIGTVVGGGSVLVLILGFLIFRRRRRVKALGSTQPKSSWVPLSDGSKSTKTSGSSLPSDLCRRFSLEEITSATCNFDDNFVIGAGGFGNVYKGHIDNGATTVAIKRLNPSSNQGAREFQTEIGMLSKLRHLHLVSLIGYCNDNREMILIYDYMAHGTLRDHLYKSKKQPIPWKQRLQICIGAAKGLHYLHTGAKRTIIHRDVKSTNILLDEKWMAKAKWARNSYRKGNLDRIVDPNLKGEIAPECLRKFGEVGDSCLRDNGIDRPGMNDVVWGLEFALQLQEAAEKMAHGGGGLLPAALASPSAPLLHGEATTTDDDEVFTGSVENMSRSTVSNERLKSETVFSEIMNPAGR</sequence>
<keyword evidence="2" id="KW-0723">Serine/threonine-protein kinase</keyword>
<dbReference type="Pfam" id="PF07714">
    <property type="entry name" value="PK_Tyr_Ser-Thr"/>
    <property type="match status" value="1"/>
</dbReference>
<name>A0ABC8TRM6_9AQUA</name>
<feature type="chain" id="PRO_5044797183" description="Protein kinase domain-containing protein" evidence="15">
    <location>
        <begin position="23"/>
        <end position="804"/>
    </location>
</feature>
<evidence type="ECO:0000256" key="8">
    <source>
        <dbReference type="ARBA" id="ARBA00022840"/>
    </source>
</evidence>
<dbReference type="GO" id="GO:0005524">
    <property type="term" value="F:ATP binding"/>
    <property type="evidence" value="ECO:0007669"/>
    <property type="project" value="UniProtKB-UniRule"/>
</dbReference>
<evidence type="ECO:0000256" key="13">
    <source>
        <dbReference type="SAM" id="MobiDB-lite"/>
    </source>
</evidence>
<evidence type="ECO:0000313" key="18">
    <source>
        <dbReference type="Proteomes" id="UP001642360"/>
    </source>
</evidence>
<evidence type="ECO:0000256" key="15">
    <source>
        <dbReference type="SAM" id="SignalP"/>
    </source>
</evidence>
<evidence type="ECO:0000256" key="9">
    <source>
        <dbReference type="ARBA" id="ARBA00022989"/>
    </source>
</evidence>
<dbReference type="InterPro" id="IPR017441">
    <property type="entry name" value="Protein_kinase_ATP_BS"/>
</dbReference>
<dbReference type="InterPro" id="IPR045272">
    <property type="entry name" value="ANXUR1/2-like"/>
</dbReference>
<keyword evidence="3" id="KW-0808">Transferase</keyword>
<dbReference type="Proteomes" id="UP001642360">
    <property type="component" value="Unassembled WGS sequence"/>
</dbReference>
<feature type="compositionally biased region" description="Low complexity" evidence="13">
    <location>
        <begin position="494"/>
        <end position="507"/>
    </location>
</feature>
<evidence type="ECO:0000313" key="17">
    <source>
        <dbReference type="EMBL" id="CAK9172132.1"/>
    </source>
</evidence>
<evidence type="ECO:0000256" key="14">
    <source>
        <dbReference type="SAM" id="Phobius"/>
    </source>
</evidence>
<dbReference type="Pfam" id="PF12819">
    <property type="entry name" value="Malectin_like"/>
    <property type="match status" value="1"/>
</dbReference>
<dbReference type="PANTHER" id="PTHR34590:SF5">
    <property type="entry name" value="OS04G0586500 PROTEIN"/>
    <property type="match status" value="1"/>
</dbReference>
<dbReference type="PROSITE" id="PS50011">
    <property type="entry name" value="PROTEIN_KINASE_DOM"/>
    <property type="match status" value="1"/>
</dbReference>
<evidence type="ECO:0000256" key="4">
    <source>
        <dbReference type="ARBA" id="ARBA00022692"/>
    </source>
</evidence>
<proteinExistence type="predicted"/>
<keyword evidence="4 14" id="KW-0812">Transmembrane</keyword>
<dbReference type="InterPro" id="IPR008271">
    <property type="entry name" value="Ser/Thr_kinase_AS"/>
</dbReference>
<keyword evidence="18" id="KW-1185">Reference proteome</keyword>
<dbReference type="FunFam" id="2.60.120.430:FF:000007">
    <property type="entry name" value="FERONIA receptor-like kinase"/>
    <property type="match status" value="1"/>
</dbReference>
<evidence type="ECO:0000256" key="11">
    <source>
        <dbReference type="ARBA" id="ARBA00023180"/>
    </source>
</evidence>
<evidence type="ECO:0000259" key="16">
    <source>
        <dbReference type="PROSITE" id="PS50011"/>
    </source>
</evidence>
<comment type="caution">
    <text evidence="17">The sequence shown here is derived from an EMBL/GenBank/DDBJ whole genome shotgun (WGS) entry which is preliminary data.</text>
</comment>
<dbReference type="InterPro" id="IPR024788">
    <property type="entry name" value="Malectin-like_Carb-bd_dom"/>
</dbReference>
<dbReference type="InterPro" id="IPR000719">
    <property type="entry name" value="Prot_kinase_dom"/>
</dbReference>
<dbReference type="EMBL" id="CAUOFW020005928">
    <property type="protein sequence ID" value="CAK9172132.1"/>
    <property type="molecule type" value="Genomic_DNA"/>
</dbReference>
<dbReference type="InterPro" id="IPR001245">
    <property type="entry name" value="Ser-Thr/Tyr_kinase_cat_dom"/>
</dbReference>
<evidence type="ECO:0000256" key="7">
    <source>
        <dbReference type="ARBA" id="ARBA00022777"/>
    </source>
</evidence>
<feature type="region of interest" description="Disordered" evidence="13">
    <location>
        <begin position="486"/>
        <end position="507"/>
    </location>
</feature>
<dbReference type="InterPro" id="IPR011009">
    <property type="entry name" value="Kinase-like_dom_sf"/>
</dbReference>
<evidence type="ECO:0000256" key="5">
    <source>
        <dbReference type="ARBA" id="ARBA00022729"/>
    </source>
</evidence>
<organism evidence="17 18">
    <name type="scientific">Ilex paraguariensis</name>
    <name type="common">yerba mate</name>
    <dbReference type="NCBI Taxonomy" id="185542"/>
    <lineage>
        <taxon>Eukaryota</taxon>
        <taxon>Viridiplantae</taxon>
        <taxon>Streptophyta</taxon>
        <taxon>Embryophyta</taxon>
        <taxon>Tracheophyta</taxon>
        <taxon>Spermatophyta</taxon>
        <taxon>Magnoliopsida</taxon>
        <taxon>eudicotyledons</taxon>
        <taxon>Gunneridae</taxon>
        <taxon>Pentapetalae</taxon>
        <taxon>asterids</taxon>
        <taxon>campanulids</taxon>
        <taxon>Aquifoliales</taxon>
        <taxon>Aquifoliaceae</taxon>
        <taxon>Ilex</taxon>
    </lineage>
</organism>
<evidence type="ECO:0000256" key="3">
    <source>
        <dbReference type="ARBA" id="ARBA00022679"/>
    </source>
</evidence>
<accession>A0ABC8TRM6</accession>
<protein>
    <recommendedName>
        <fullName evidence="16">Protein kinase domain-containing protein</fullName>
    </recommendedName>
</protein>
<evidence type="ECO:0000256" key="2">
    <source>
        <dbReference type="ARBA" id="ARBA00022527"/>
    </source>
</evidence>
<dbReference type="Gene3D" id="1.10.510.10">
    <property type="entry name" value="Transferase(Phosphotransferase) domain 1"/>
    <property type="match status" value="2"/>
</dbReference>
<dbReference type="Gene3D" id="3.30.200.20">
    <property type="entry name" value="Phosphorylase Kinase, domain 1"/>
    <property type="match status" value="1"/>
</dbReference>
<dbReference type="PROSITE" id="PS00108">
    <property type="entry name" value="PROTEIN_KINASE_ST"/>
    <property type="match status" value="1"/>
</dbReference>
<keyword evidence="7" id="KW-0418">Kinase</keyword>
<dbReference type="FunFam" id="2.60.120.430:FF:000003">
    <property type="entry name" value="FERONIA receptor-like kinase"/>
    <property type="match status" value="1"/>
</dbReference>
<gene>
    <name evidence="17" type="ORF">ILEXP_LOCUS41766</name>
</gene>
<keyword evidence="10 14" id="KW-0472">Membrane</keyword>
<keyword evidence="9 14" id="KW-1133">Transmembrane helix</keyword>
<feature type="signal peptide" evidence="15">
    <location>
        <begin position="1"/>
        <end position="22"/>
    </location>
</feature>
<dbReference type="SMART" id="SM00220">
    <property type="entry name" value="S_TKc"/>
    <property type="match status" value="1"/>
</dbReference>
<evidence type="ECO:0000256" key="6">
    <source>
        <dbReference type="ARBA" id="ARBA00022741"/>
    </source>
</evidence>
<feature type="transmembrane region" description="Helical" evidence="14">
    <location>
        <begin position="450"/>
        <end position="473"/>
    </location>
</feature>
<evidence type="ECO:0000256" key="12">
    <source>
        <dbReference type="PROSITE-ProRule" id="PRU10141"/>
    </source>
</evidence>
<keyword evidence="8 12" id="KW-0067">ATP-binding</keyword>
<keyword evidence="5 15" id="KW-0732">Signal</keyword>
<comment type="subcellular location">
    <subcellularLocation>
        <location evidence="1">Membrane</location>
        <topology evidence="1">Single-pass type I membrane protein</topology>
    </subcellularLocation>
</comment>
<dbReference type="GO" id="GO:0004674">
    <property type="term" value="F:protein serine/threonine kinase activity"/>
    <property type="evidence" value="ECO:0007669"/>
    <property type="project" value="UniProtKB-KW"/>
</dbReference>
<keyword evidence="6 12" id="KW-0547">Nucleotide-binding</keyword>
<dbReference type="PROSITE" id="PS00107">
    <property type="entry name" value="PROTEIN_KINASE_ATP"/>
    <property type="match status" value="1"/>
</dbReference>
<evidence type="ECO:0000256" key="1">
    <source>
        <dbReference type="ARBA" id="ARBA00004479"/>
    </source>
</evidence>
<dbReference type="SUPFAM" id="SSF56112">
    <property type="entry name" value="Protein kinase-like (PK-like)"/>
    <property type="match status" value="1"/>
</dbReference>
<keyword evidence="11" id="KW-0325">Glycoprotein</keyword>
<reference evidence="17 18" key="1">
    <citation type="submission" date="2024-02" db="EMBL/GenBank/DDBJ databases">
        <authorList>
            <person name="Vignale AGUSTIN F."/>
            <person name="Sosa J E."/>
            <person name="Modenutti C."/>
        </authorList>
    </citation>
    <scope>NUCLEOTIDE SEQUENCE [LARGE SCALE GENOMIC DNA]</scope>
</reference>
<dbReference type="PANTHER" id="PTHR34590">
    <property type="entry name" value="OS03G0124300 PROTEIN-RELATED"/>
    <property type="match status" value="1"/>
</dbReference>
<dbReference type="FunFam" id="3.30.200.20:FF:000645">
    <property type="entry name" value="Receptor-like protein kinase FERONIA"/>
    <property type="match status" value="1"/>
</dbReference>
<feature type="domain" description="Protein kinase" evidence="16">
    <location>
        <begin position="528"/>
        <end position="804"/>
    </location>
</feature>
<dbReference type="AlphaFoldDB" id="A0ABC8TRM6"/>
<feature type="binding site" evidence="12">
    <location>
        <position position="557"/>
    </location>
    <ligand>
        <name>ATP</name>
        <dbReference type="ChEBI" id="CHEBI:30616"/>
    </ligand>
</feature>
<evidence type="ECO:0000256" key="10">
    <source>
        <dbReference type="ARBA" id="ARBA00023136"/>
    </source>
</evidence>
<dbReference type="CDD" id="cd12087">
    <property type="entry name" value="TM_EGFR-like"/>
    <property type="match status" value="1"/>
</dbReference>
<dbReference type="Gene3D" id="2.60.120.430">
    <property type="entry name" value="Galactose-binding lectin"/>
    <property type="match status" value="2"/>
</dbReference>